<evidence type="ECO:0000313" key="5">
    <source>
        <dbReference type="Proteomes" id="UP000184330"/>
    </source>
</evidence>
<dbReference type="InterPro" id="IPR036291">
    <property type="entry name" value="NAD(P)-bd_dom_sf"/>
</dbReference>
<dbReference type="OrthoDB" id="48317at2759"/>
<dbReference type="Proteomes" id="UP000184330">
    <property type="component" value="Unassembled WGS sequence"/>
</dbReference>
<dbReference type="STRING" id="576137.A0A1L7WYV8"/>
<dbReference type="SUPFAM" id="SSF51735">
    <property type="entry name" value="NAD(P)-binding Rossmann-fold domains"/>
    <property type="match status" value="1"/>
</dbReference>
<gene>
    <name evidence="4" type="ORF">PAC_07842</name>
</gene>
<dbReference type="EMBL" id="FJOG01000011">
    <property type="protein sequence ID" value="CZR57952.1"/>
    <property type="molecule type" value="Genomic_DNA"/>
</dbReference>
<feature type="domain" description="Enoyl reductase (ER)" evidence="3">
    <location>
        <begin position="8"/>
        <end position="339"/>
    </location>
</feature>
<reference evidence="4 5" key="1">
    <citation type="submission" date="2016-03" db="EMBL/GenBank/DDBJ databases">
        <authorList>
            <person name="Ploux O."/>
        </authorList>
    </citation>
    <scope>NUCLEOTIDE SEQUENCE [LARGE SCALE GENOMIC DNA]</scope>
    <source>
        <strain evidence="4 5">UAMH 11012</strain>
    </source>
</reference>
<dbReference type="Gene3D" id="3.90.180.10">
    <property type="entry name" value="Medium-chain alcohol dehydrogenases, catalytic domain"/>
    <property type="match status" value="1"/>
</dbReference>
<sequence>MKAIVLNGTSTTVVDSRPIPKLRDDYVLIKTVAVALNPTDAKAIAQGRGAKNGLSGCDFSGIVEEVGPSVTKPWRKGDRVFGCTHGANSSNAEDGAFAEIIVAKGDTCMTIPDGVSFEEAATIGVSAITCGQGLLQTMKLNLPNNPILDTRYILIYGGSTSAGTLAIQYAKLAGYSVLATCSPRNVELVKSRGAEAVFDYNDPVCGQQIYEHTKGDLQLVWDTIGSEQGIQICMTALSTKPGCRYGTILLNEIPRKDVLCTSSVLMTFPGEEFDLFGKHFPASAEDFEFAKIFTGLTEKLLAEGKLKPHPVKLCEGGLQGVLDGLNLVRDGKVSGVKLVYRVADTP</sequence>
<proteinExistence type="inferred from homology"/>
<name>A0A1L7WYV8_9HELO</name>
<organism evidence="4 5">
    <name type="scientific">Phialocephala subalpina</name>
    <dbReference type="NCBI Taxonomy" id="576137"/>
    <lineage>
        <taxon>Eukaryota</taxon>
        <taxon>Fungi</taxon>
        <taxon>Dikarya</taxon>
        <taxon>Ascomycota</taxon>
        <taxon>Pezizomycotina</taxon>
        <taxon>Leotiomycetes</taxon>
        <taxon>Helotiales</taxon>
        <taxon>Mollisiaceae</taxon>
        <taxon>Phialocephala</taxon>
        <taxon>Phialocephala fortinii species complex</taxon>
    </lineage>
</organism>
<dbReference type="PANTHER" id="PTHR45348">
    <property type="entry name" value="HYPOTHETICAL OXIDOREDUCTASE (EUROFUNG)"/>
    <property type="match status" value="1"/>
</dbReference>
<dbReference type="CDD" id="cd08249">
    <property type="entry name" value="enoyl_reductase_like"/>
    <property type="match status" value="1"/>
</dbReference>
<accession>A0A1L7WYV8</accession>
<dbReference type="InterPro" id="IPR013149">
    <property type="entry name" value="ADH-like_C"/>
</dbReference>
<keyword evidence="2" id="KW-0560">Oxidoreductase</keyword>
<comment type="similarity">
    <text evidence="1">Belongs to the zinc-containing alcohol dehydrogenase family.</text>
</comment>
<dbReference type="AlphaFoldDB" id="A0A1L7WYV8"/>
<dbReference type="SMART" id="SM00829">
    <property type="entry name" value="PKS_ER"/>
    <property type="match status" value="1"/>
</dbReference>
<dbReference type="GO" id="GO:0016651">
    <property type="term" value="F:oxidoreductase activity, acting on NAD(P)H"/>
    <property type="evidence" value="ECO:0007669"/>
    <property type="project" value="InterPro"/>
</dbReference>
<dbReference type="Gene3D" id="3.40.50.720">
    <property type="entry name" value="NAD(P)-binding Rossmann-like Domain"/>
    <property type="match status" value="1"/>
</dbReference>
<evidence type="ECO:0000256" key="1">
    <source>
        <dbReference type="ARBA" id="ARBA00008072"/>
    </source>
</evidence>
<dbReference type="Pfam" id="PF00107">
    <property type="entry name" value="ADH_zinc_N"/>
    <property type="match status" value="1"/>
</dbReference>
<dbReference type="InterPro" id="IPR011032">
    <property type="entry name" value="GroES-like_sf"/>
</dbReference>
<dbReference type="SUPFAM" id="SSF50129">
    <property type="entry name" value="GroES-like"/>
    <property type="match status" value="1"/>
</dbReference>
<evidence type="ECO:0000256" key="2">
    <source>
        <dbReference type="ARBA" id="ARBA00023002"/>
    </source>
</evidence>
<protein>
    <submittedName>
        <fullName evidence="4">Probable zinc-binding oxidoreductase</fullName>
    </submittedName>
</protein>
<dbReference type="Pfam" id="PF08240">
    <property type="entry name" value="ADH_N"/>
    <property type="match status" value="1"/>
</dbReference>
<dbReference type="InterPro" id="IPR013154">
    <property type="entry name" value="ADH-like_N"/>
</dbReference>
<dbReference type="InterPro" id="IPR020843">
    <property type="entry name" value="ER"/>
</dbReference>
<dbReference type="InterPro" id="IPR047122">
    <property type="entry name" value="Trans-enoyl_RdTase-like"/>
</dbReference>
<dbReference type="PANTHER" id="PTHR45348:SF2">
    <property type="entry name" value="ZINC-TYPE ALCOHOL DEHYDROGENASE-LIKE PROTEIN C2E1P3.01"/>
    <property type="match status" value="1"/>
</dbReference>
<evidence type="ECO:0000313" key="4">
    <source>
        <dbReference type="EMBL" id="CZR57952.1"/>
    </source>
</evidence>
<keyword evidence="5" id="KW-1185">Reference proteome</keyword>
<evidence type="ECO:0000259" key="3">
    <source>
        <dbReference type="SMART" id="SM00829"/>
    </source>
</evidence>